<comment type="caution">
    <text evidence="2">The sequence shown here is derived from an EMBL/GenBank/DDBJ whole genome shotgun (WGS) entry which is preliminary data.</text>
</comment>
<evidence type="ECO:0000256" key="1">
    <source>
        <dbReference type="SAM" id="Coils"/>
    </source>
</evidence>
<accession>A0ABR9NXJ8</accession>
<feature type="coiled-coil region" evidence="1">
    <location>
        <begin position="42"/>
        <end position="86"/>
    </location>
</feature>
<dbReference type="EMBL" id="JADBFD010000019">
    <property type="protein sequence ID" value="MBE2888985.1"/>
    <property type="molecule type" value="Genomic_DNA"/>
</dbReference>
<name>A0ABR9NXJ8_9BACT</name>
<protein>
    <submittedName>
        <fullName evidence="2">Uncharacterized protein</fullName>
    </submittedName>
</protein>
<keyword evidence="3" id="KW-1185">Reference proteome</keyword>
<dbReference type="RefSeq" id="WP_192905803.1">
    <property type="nucleotide sequence ID" value="NZ_JADBFD010000019.1"/>
</dbReference>
<dbReference type="Proteomes" id="UP000618926">
    <property type="component" value="Unassembled WGS sequence"/>
</dbReference>
<organism evidence="2 3">
    <name type="scientific">Geobacter anodireducens</name>
    <dbReference type="NCBI Taxonomy" id="1340425"/>
    <lineage>
        <taxon>Bacteria</taxon>
        <taxon>Pseudomonadati</taxon>
        <taxon>Thermodesulfobacteriota</taxon>
        <taxon>Desulfuromonadia</taxon>
        <taxon>Geobacterales</taxon>
        <taxon>Geobacteraceae</taxon>
        <taxon>Geobacter</taxon>
    </lineage>
</organism>
<gene>
    <name evidence="2" type="ORF">IIE05_13530</name>
</gene>
<evidence type="ECO:0000313" key="3">
    <source>
        <dbReference type="Proteomes" id="UP000618926"/>
    </source>
</evidence>
<proteinExistence type="predicted"/>
<evidence type="ECO:0000313" key="2">
    <source>
        <dbReference type="EMBL" id="MBE2888985.1"/>
    </source>
</evidence>
<keyword evidence="1" id="KW-0175">Coiled coil</keyword>
<reference evidence="2 3" key="1">
    <citation type="submission" date="2020-10" db="EMBL/GenBank/DDBJ databases">
        <title>Investigation of anaerobic biodegradation of phenanthrene by a sulfate-dependent Geobacter anodireducens strain PheS2.</title>
        <authorList>
            <person name="Zhang Z."/>
        </authorList>
    </citation>
    <scope>NUCLEOTIDE SEQUENCE [LARGE SCALE GENOMIC DNA]</scope>
    <source>
        <strain evidence="2 3">PheS2</strain>
    </source>
</reference>
<sequence length="175" mass="19167">MFAEFSAVTSGIKTVVDLAMAVVGTSRDAAVAAKTLELHSVAFGLNQQLLDLQARVSALQNENSELKRETQELRDQLRKRQEWEEIKSRYQLADLGGGSCAYLYLSVDGDQTPAHKICPACYEAGRRAILQKSGYAPQGAILKCLACAAEIIDHGDKPPSIAPIRVRKTSKWDAY</sequence>